<evidence type="ECO:0000313" key="8">
    <source>
        <dbReference type="Proteomes" id="UP001190640"/>
    </source>
</evidence>
<evidence type="ECO:0000256" key="5">
    <source>
        <dbReference type="ARBA" id="ARBA00023157"/>
    </source>
</evidence>
<dbReference type="InterPro" id="IPR016186">
    <property type="entry name" value="C-type_lectin-like/link_sf"/>
</dbReference>
<dbReference type="InterPro" id="IPR001304">
    <property type="entry name" value="C-type_lectin-like"/>
</dbReference>
<organism evidence="8 9">
    <name type="scientific">Eublepharis macularius</name>
    <name type="common">Leopard gecko</name>
    <name type="synonym">Cyrtodactylus macularius</name>
    <dbReference type="NCBI Taxonomy" id="481883"/>
    <lineage>
        <taxon>Eukaryota</taxon>
        <taxon>Metazoa</taxon>
        <taxon>Chordata</taxon>
        <taxon>Craniata</taxon>
        <taxon>Vertebrata</taxon>
        <taxon>Euteleostomi</taxon>
        <taxon>Lepidosauria</taxon>
        <taxon>Squamata</taxon>
        <taxon>Bifurcata</taxon>
        <taxon>Gekkota</taxon>
        <taxon>Eublepharidae</taxon>
        <taxon>Eublepharinae</taxon>
        <taxon>Eublepharis</taxon>
    </lineage>
</organism>
<gene>
    <name evidence="9" type="primary">LOC129327719</name>
</gene>
<dbReference type="RefSeq" id="XP_054832448.1">
    <property type="nucleotide sequence ID" value="XM_054976473.1"/>
</dbReference>
<dbReference type="CDD" id="cd03593">
    <property type="entry name" value="CLECT_NK_receptors_like"/>
    <property type="match status" value="1"/>
</dbReference>
<dbReference type="PANTHER" id="PTHR46784">
    <property type="entry name" value="KILLER CELL LECTIN-LIKE RECEPTOR SUBFAMILY B MEMBER 1"/>
    <property type="match status" value="1"/>
</dbReference>
<evidence type="ECO:0000256" key="4">
    <source>
        <dbReference type="ARBA" id="ARBA00022989"/>
    </source>
</evidence>
<dbReference type="GO" id="GO:0030246">
    <property type="term" value="F:carbohydrate binding"/>
    <property type="evidence" value="ECO:0007669"/>
    <property type="project" value="UniProtKB-KW"/>
</dbReference>
<evidence type="ECO:0000313" key="9">
    <source>
        <dbReference type="RefSeq" id="XP_054832448.1"/>
    </source>
</evidence>
<evidence type="ECO:0000259" key="7">
    <source>
        <dbReference type="PROSITE" id="PS50041"/>
    </source>
</evidence>
<dbReference type="GeneID" id="129327719"/>
<dbReference type="GO" id="GO:0038023">
    <property type="term" value="F:signaling receptor activity"/>
    <property type="evidence" value="ECO:0007669"/>
    <property type="project" value="TreeGrafter"/>
</dbReference>
<comment type="subcellular location">
    <subcellularLocation>
        <location evidence="1">Membrane</location>
        <topology evidence="1">Single-pass type II membrane protein</topology>
    </subcellularLocation>
</comment>
<reference evidence="9" key="1">
    <citation type="submission" date="2025-08" db="UniProtKB">
        <authorList>
            <consortium name="RefSeq"/>
        </authorList>
    </citation>
    <scope>IDENTIFICATION</scope>
    <source>
        <tissue evidence="9">Blood</tissue>
    </source>
</reference>
<dbReference type="InterPro" id="IPR033992">
    <property type="entry name" value="NKR-like_CTLD"/>
</dbReference>
<keyword evidence="2" id="KW-0430">Lectin</keyword>
<dbReference type="Pfam" id="PF00059">
    <property type="entry name" value="Lectin_C"/>
    <property type="match status" value="1"/>
</dbReference>
<keyword evidence="6" id="KW-0812">Transmembrane</keyword>
<dbReference type="KEGG" id="emc:129327719"/>
<proteinExistence type="predicted"/>
<dbReference type="SMART" id="SM00034">
    <property type="entry name" value="CLECT"/>
    <property type="match status" value="1"/>
</dbReference>
<dbReference type="SUPFAM" id="SSF56436">
    <property type="entry name" value="C-type lectin-like"/>
    <property type="match status" value="1"/>
</dbReference>
<evidence type="ECO:0000256" key="3">
    <source>
        <dbReference type="ARBA" id="ARBA00022968"/>
    </source>
</evidence>
<keyword evidence="3" id="KW-0735">Signal-anchor</keyword>
<evidence type="ECO:0000256" key="6">
    <source>
        <dbReference type="SAM" id="Phobius"/>
    </source>
</evidence>
<protein>
    <submittedName>
        <fullName evidence="9">Killer cell lectin-like receptor subfamily B member 1B allele C</fullName>
    </submittedName>
</protein>
<dbReference type="Gene3D" id="3.10.100.10">
    <property type="entry name" value="Mannose-Binding Protein A, subunit A"/>
    <property type="match status" value="1"/>
</dbReference>
<dbReference type="InterPro" id="IPR016187">
    <property type="entry name" value="CTDL_fold"/>
</dbReference>
<sequence length="242" mass="27595">MEEEIVYADVSLPVQASSSRNLVSAQDSDPRPCPRWQRIVMWSGLAGNIILVAAVIAMGVWGRNKNKEPVWESISPSERISSYQYGHIGGEGDRILADFKSRLKEDLCVNSTSTENGRCRLCPLMWKLNKDKCYWISSTTQSWEKSNKDCEAKRSQLLDGSELEAEKEFIQKNTNAAVWIGLHFLLPRHEWVWVNGSPLNLTQYPDWPSEKDDCGTLKGNKINHEKCSQDLHWICQKKSVLI</sequence>
<feature type="transmembrane region" description="Helical" evidence="6">
    <location>
        <begin position="39"/>
        <end position="61"/>
    </location>
</feature>
<keyword evidence="6" id="KW-0472">Membrane</keyword>
<evidence type="ECO:0000256" key="1">
    <source>
        <dbReference type="ARBA" id="ARBA00004606"/>
    </source>
</evidence>
<dbReference type="GO" id="GO:0009986">
    <property type="term" value="C:cell surface"/>
    <property type="evidence" value="ECO:0007669"/>
    <property type="project" value="TreeGrafter"/>
</dbReference>
<keyword evidence="8" id="KW-1185">Reference proteome</keyword>
<accession>A0AA97J6S3</accession>
<dbReference type="GO" id="GO:0005886">
    <property type="term" value="C:plasma membrane"/>
    <property type="evidence" value="ECO:0007669"/>
    <property type="project" value="TreeGrafter"/>
</dbReference>
<dbReference type="Proteomes" id="UP001190640">
    <property type="component" value="Chromosome 4"/>
</dbReference>
<keyword evidence="4 6" id="KW-1133">Transmembrane helix</keyword>
<dbReference type="GO" id="GO:0042269">
    <property type="term" value="P:regulation of natural killer cell mediated cytotoxicity"/>
    <property type="evidence" value="ECO:0007669"/>
    <property type="project" value="TreeGrafter"/>
</dbReference>
<dbReference type="AlphaFoldDB" id="A0AA97J6S3"/>
<evidence type="ECO:0000256" key="2">
    <source>
        <dbReference type="ARBA" id="ARBA00022734"/>
    </source>
</evidence>
<dbReference type="InterPro" id="IPR051527">
    <property type="entry name" value="KLR_subfamily_B"/>
</dbReference>
<keyword evidence="5" id="KW-1015">Disulfide bond</keyword>
<dbReference type="PROSITE" id="PS50041">
    <property type="entry name" value="C_TYPE_LECTIN_2"/>
    <property type="match status" value="1"/>
</dbReference>
<feature type="domain" description="C-type lectin" evidence="7">
    <location>
        <begin position="129"/>
        <end position="236"/>
    </location>
</feature>
<dbReference type="PANTHER" id="PTHR46784:SF1">
    <property type="entry name" value="KILLER CELL LECTIN-LIKE RECEPTOR SUBFAMILY B MEMBER 1"/>
    <property type="match status" value="1"/>
</dbReference>
<name>A0AA97J6S3_EUBMA</name>